<sequence>MNKTLKLSFLLTSLLALAGCSTLGGDDKSKDTNNDGSQAVATTSTTGEPTAKVKLSKNNKDEIIAKIWTTYNGNPEGSVKLHWQAPTGTGCYDTQFPITKYGESKDMTWATVELKQGNKYCTGNWTASVMFDGKAIATDSITIK</sequence>
<organism evidence="3 4">
    <name type="scientific">Francisella frigiditurris</name>
    <dbReference type="NCBI Taxonomy" id="1542390"/>
    <lineage>
        <taxon>Bacteria</taxon>
        <taxon>Pseudomonadati</taxon>
        <taxon>Pseudomonadota</taxon>
        <taxon>Gammaproteobacteria</taxon>
        <taxon>Thiotrichales</taxon>
        <taxon>Francisellaceae</taxon>
        <taxon>Francisella</taxon>
    </lineage>
</organism>
<dbReference type="EMBL" id="CP009654">
    <property type="protein sequence ID" value="APC97130.1"/>
    <property type="molecule type" value="Genomic_DNA"/>
</dbReference>
<evidence type="ECO:0000313" key="4">
    <source>
        <dbReference type="Proteomes" id="UP000182521"/>
    </source>
</evidence>
<keyword evidence="2" id="KW-0732">Signal</keyword>
<feature type="region of interest" description="Disordered" evidence="1">
    <location>
        <begin position="26"/>
        <end position="52"/>
    </location>
</feature>
<keyword evidence="4" id="KW-1185">Reference proteome</keyword>
<proteinExistence type="predicted"/>
<evidence type="ECO:0000313" key="3">
    <source>
        <dbReference type="EMBL" id="APC97130.1"/>
    </source>
</evidence>
<name>A0A1J0KTV2_9GAMM</name>
<feature type="signal peptide" evidence="2">
    <location>
        <begin position="1"/>
        <end position="18"/>
    </location>
</feature>
<dbReference type="KEGG" id="frc:KX01_43"/>
<accession>A0A1J0KTV2</accession>
<dbReference type="NCBIfam" id="NF038367">
    <property type="entry name" value="OM_lipo_TUL4"/>
    <property type="match status" value="1"/>
</dbReference>
<feature type="chain" id="PRO_5009614078" evidence="2">
    <location>
        <begin position="19"/>
        <end position="144"/>
    </location>
</feature>
<evidence type="ECO:0000256" key="2">
    <source>
        <dbReference type="SAM" id="SignalP"/>
    </source>
</evidence>
<dbReference type="PROSITE" id="PS51257">
    <property type="entry name" value="PROKAR_LIPOPROTEIN"/>
    <property type="match status" value="1"/>
</dbReference>
<feature type="compositionally biased region" description="Polar residues" evidence="1">
    <location>
        <begin position="34"/>
        <end position="48"/>
    </location>
</feature>
<evidence type="ECO:0000256" key="1">
    <source>
        <dbReference type="SAM" id="MobiDB-lite"/>
    </source>
</evidence>
<reference evidence="4" key="1">
    <citation type="submission" date="2014-10" db="EMBL/GenBank/DDBJ databases">
        <authorList>
            <person name="Kuske C.R."/>
            <person name="Challacombe J.F."/>
            <person name="Daligault H.E."/>
            <person name="Davenport K.W."/>
            <person name="Johnson S.L."/>
            <person name="Siddaramappa S."/>
            <person name="Petersen J.M."/>
        </authorList>
    </citation>
    <scope>NUCLEOTIDE SEQUENCE [LARGE SCALE GENOMIC DNA]</scope>
    <source>
        <strain evidence="4">CA97-1460</strain>
    </source>
</reference>
<dbReference type="STRING" id="1542390.KX01_43"/>
<dbReference type="AlphaFoldDB" id="A0A1J0KTV2"/>
<gene>
    <name evidence="3" type="ORF">KX01_43</name>
</gene>
<dbReference type="Proteomes" id="UP000182521">
    <property type="component" value="Chromosome"/>
</dbReference>
<dbReference type="OrthoDB" id="5625277at2"/>
<dbReference type="RefSeq" id="WP_071663082.1">
    <property type="nucleotide sequence ID" value="NZ_CP009654.1"/>
</dbReference>
<protein>
    <submittedName>
        <fullName evidence="3">Putative 17 kDa major membrane protein</fullName>
    </submittedName>
</protein>